<dbReference type="PROSITE" id="PS00211">
    <property type="entry name" value="ABC_TRANSPORTER_1"/>
    <property type="match status" value="1"/>
</dbReference>
<dbReference type="GO" id="GO:0031288">
    <property type="term" value="P:sorocarp morphogenesis"/>
    <property type="evidence" value="ECO:0007669"/>
    <property type="project" value="TreeGrafter"/>
</dbReference>
<dbReference type="InterPro" id="IPR056264">
    <property type="entry name" value="R2_ABCA1-4-like"/>
</dbReference>
<comment type="caution">
    <text evidence="12">The sequence shown here is derived from an EMBL/GenBank/DDBJ whole genome shotgun (WGS) entry which is preliminary data.</text>
</comment>
<name>A0A151ZKH8_TIELA</name>
<evidence type="ECO:0000256" key="2">
    <source>
        <dbReference type="ARBA" id="ARBA00008869"/>
    </source>
</evidence>
<dbReference type="Proteomes" id="UP000076078">
    <property type="component" value="Unassembled WGS sequence"/>
</dbReference>
<dbReference type="CDD" id="cd03263">
    <property type="entry name" value="ABC_subfamily_A"/>
    <property type="match status" value="1"/>
</dbReference>
<dbReference type="Gene3D" id="3.40.50.300">
    <property type="entry name" value="P-loop containing nucleotide triphosphate hydrolases"/>
    <property type="match status" value="1"/>
</dbReference>
<keyword evidence="7 10" id="KW-1133">Transmembrane helix</keyword>
<evidence type="ECO:0000256" key="3">
    <source>
        <dbReference type="ARBA" id="ARBA00022448"/>
    </source>
</evidence>
<feature type="transmembrane region" description="Helical" evidence="10">
    <location>
        <begin position="350"/>
        <end position="368"/>
    </location>
</feature>
<dbReference type="InterPro" id="IPR003439">
    <property type="entry name" value="ABC_transporter-like_ATP-bd"/>
</dbReference>
<dbReference type="InParanoid" id="A0A151ZKH8"/>
<dbReference type="GO" id="GO:0140359">
    <property type="term" value="F:ABC-type transporter activity"/>
    <property type="evidence" value="ECO:0007669"/>
    <property type="project" value="InterPro"/>
</dbReference>
<keyword evidence="13" id="KW-1185">Reference proteome</keyword>
<keyword evidence="8 10" id="KW-0472">Membrane</keyword>
<gene>
    <name evidence="12" type="ORF">DLAC_04688</name>
</gene>
<dbReference type="Pfam" id="PF12698">
    <property type="entry name" value="ABC2_membrane_3"/>
    <property type="match status" value="1"/>
</dbReference>
<evidence type="ECO:0000256" key="5">
    <source>
        <dbReference type="ARBA" id="ARBA00022741"/>
    </source>
</evidence>
<dbReference type="GO" id="GO:0005319">
    <property type="term" value="F:lipid transporter activity"/>
    <property type="evidence" value="ECO:0007669"/>
    <property type="project" value="TreeGrafter"/>
</dbReference>
<feature type="transmembrane region" description="Helical" evidence="10">
    <location>
        <begin position="27"/>
        <end position="48"/>
    </location>
</feature>
<dbReference type="GO" id="GO:0016887">
    <property type="term" value="F:ATP hydrolysis activity"/>
    <property type="evidence" value="ECO:0007669"/>
    <property type="project" value="InterPro"/>
</dbReference>
<evidence type="ECO:0000259" key="11">
    <source>
        <dbReference type="PROSITE" id="PS50893"/>
    </source>
</evidence>
<dbReference type="InterPro" id="IPR027417">
    <property type="entry name" value="P-loop_NTPase"/>
</dbReference>
<keyword evidence="4 10" id="KW-0812">Transmembrane</keyword>
<dbReference type="SMART" id="SM00382">
    <property type="entry name" value="AAA"/>
    <property type="match status" value="1"/>
</dbReference>
<feature type="compositionally biased region" description="Low complexity" evidence="9">
    <location>
        <begin position="484"/>
        <end position="493"/>
    </location>
</feature>
<evidence type="ECO:0000256" key="6">
    <source>
        <dbReference type="ARBA" id="ARBA00022840"/>
    </source>
</evidence>
<dbReference type="InterPro" id="IPR013525">
    <property type="entry name" value="ABC2_TM"/>
</dbReference>
<proteinExistence type="inferred from homology"/>
<evidence type="ECO:0000256" key="9">
    <source>
        <dbReference type="SAM" id="MobiDB-lite"/>
    </source>
</evidence>
<dbReference type="GO" id="GO:0016020">
    <property type="term" value="C:membrane"/>
    <property type="evidence" value="ECO:0007669"/>
    <property type="project" value="UniProtKB-SubCell"/>
</dbReference>
<feature type="transmembrane region" description="Helical" evidence="10">
    <location>
        <begin position="388"/>
        <end position="408"/>
    </location>
</feature>
<evidence type="ECO:0000256" key="7">
    <source>
        <dbReference type="ARBA" id="ARBA00022989"/>
    </source>
</evidence>
<feature type="transmembrane region" description="Helical" evidence="10">
    <location>
        <begin position="420"/>
        <end position="438"/>
    </location>
</feature>
<accession>A0A151ZKH8</accession>
<dbReference type="GO" id="GO:0005524">
    <property type="term" value="F:ATP binding"/>
    <property type="evidence" value="ECO:0007669"/>
    <property type="project" value="UniProtKB-KW"/>
</dbReference>
<reference evidence="12 13" key="1">
    <citation type="submission" date="2015-12" db="EMBL/GenBank/DDBJ databases">
        <title>Dictyostelia acquired genes for synthesis and detection of signals that induce cell-type specialization by lateral gene transfer from prokaryotes.</title>
        <authorList>
            <person name="Gloeckner G."/>
            <person name="Schaap P."/>
        </authorList>
    </citation>
    <scope>NUCLEOTIDE SEQUENCE [LARGE SCALE GENOMIC DNA]</scope>
    <source>
        <strain evidence="12 13">TK</strain>
    </source>
</reference>
<protein>
    <submittedName>
        <fullName evidence="12">ABC transporter A family protein</fullName>
    </submittedName>
</protein>
<feature type="transmembrane region" description="Helical" evidence="10">
    <location>
        <begin position="242"/>
        <end position="261"/>
    </location>
</feature>
<comment type="subcellular location">
    <subcellularLocation>
        <location evidence="1">Membrane</location>
        <topology evidence="1">Multi-pass membrane protein</topology>
    </subcellularLocation>
</comment>
<evidence type="ECO:0000256" key="4">
    <source>
        <dbReference type="ARBA" id="ARBA00022692"/>
    </source>
</evidence>
<feature type="transmembrane region" description="Helical" evidence="10">
    <location>
        <begin position="282"/>
        <end position="312"/>
    </location>
</feature>
<organism evidence="12 13">
    <name type="scientific">Tieghemostelium lacteum</name>
    <name type="common">Slime mold</name>
    <name type="synonym">Dictyostelium lacteum</name>
    <dbReference type="NCBI Taxonomy" id="361077"/>
    <lineage>
        <taxon>Eukaryota</taxon>
        <taxon>Amoebozoa</taxon>
        <taxon>Evosea</taxon>
        <taxon>Eumycetozoa</taxon>
        <taxon>Dictyostelia</taxon>
        <taxon>Dictyosteliales</taxon>
        <taxon>Raperosteliaceae</taxon>
        <taxon>Tieghemostelium</taxon>
    </lineage>
</organism>
<evidence type="ECO:0000256" key="10">
    <source>
        <dbReference type="SAM" id="Phobius"/>
    </source>
</evidence>
<comment type="similarity">
    <text evidence="2">Belongs to the ABC transporter superfamily. ABCA family.</text>
</comment>
<dbReference type="PANTHER" id="PTHR19229:SF272">
    <property type="entry name" value="ABC TRANSPORTER A FAMILY MEMBER 7-RELATED"/>
    <property type="match status" value="1"/>
</dbReference>
<dbReference type="FunCoup" id="A0A151ZKH8">
    <property type="interactions" value="38"/>
</dbReference>
<dbReference type="FunFam" id="3.40.50.300:FF:000665">
    <property type="entry name" value="ABC transporter A family member 2"/>
    <property type="match status" value="1"/>
</dbReference>
<dbReference type="EMBL" id="LODT01000022">
    <property type="protein sequence ID" value="KYQ94390.1"/>
    <property type="molecule type" value="Genomic_DNA"/>
</dbReference>
<evidence type="ECO:0000313" key="12">
    <source>
        <dbReference type="EMBL" id="KYQ94390.1"/>
    </source>
</evidence>
<dbReference type="SUPFAM" id="SSF52540">
    <property type="entry name" value="P-loop containing nucleoside triphosphate hydrolases"/>
    <property type="match status" value="1"/>
</dbReference>
<dbReference type="Pfam" id="PF23321">
    <property type="entry name" value="R1_ABCA1"/>
    <property type="match status" value="1"/>
</dbReference>
<keyword evidence="5" id="KW-0547">Nucleotide-binding</keyword>
<dbReference type="InterPro" id="IPR026082">
    <property type="entry name" value="ABCA"/>
</dbReference>
<evidence type="ECO:0000256" key="8">
    <source>
        <dbReference type="ARBA" id="ARBA00023136"/>
    </source>
</evidence>
<dbReference type="OMA" id="WEDLSCV"/>
<dbReference type="PANTHER" id="PTHR19229">
    <property type="entry name" value="ATP-BINDING CASSETTE TRANSPORTER SUBFAMILY A ABCA"/>
    <property type="match status" value="1"/>
</dbReference>
<feature type="domain" description="ABC transporter" evidence="11">
    <location>
        <begin position="528"/>
        <end position="759"/>
    </location>
</feature>
<feature type="region of interest" description="Disordered" evidence="9">
    <location>
        <begin position="467"/>
        <end position="503"/>
    </location>
</feature>
<dbReference type="PROSITE" id="PS50893">
    <property type="entry name" value="ABC_TRANSPORTER_2"/>
    <property type="match status" value="1"/>
</dbReference>
<keyword evidence="6" id="KW-0067">ATP-binding</keyword>
<evidence type="ECO:0000256" key="1">
    <source>
        <dbReference type="ARBA" id="ARBA00004141"/>
    </source>
</evidence>
<dbReference type="OrthoDB" id="8061355at2759"/>
<feature type="transmembrane region" description="Helical" evidence="10">
    <location>
        <begin position="318"/>
        <end position="338"/>
    </location>
</feature>
<dbReference type="AlphaFoldDB" id="A0A151ZKH8"/>
<dbReference type="Pfam" id="PF00005">
    <property type="entry name" value="ABC_tran"/>
    <property type="match status" value="1"/>
</dbReference>
<sequence>MKERQSNQFRAMFLKNATFLKRQKCSLGLQIAIPLVLVILLCIIQIFVKHQFSTMSSTLIPPIDDGDFVALGDVFDFTNPSNIPNIGISYINGSGSGLLGQSPQYQQPNTTDFWPYSEQFSSRTSMMDDILSQKTQLISMRRKGIRIPKEVLRNLPFAALTFNEFDPEQAKLSYEIAIETQPLFKLSNITDPSTYIFASNLLESAFLSYVFNKTIILLAGGVELPYTQNPPALDMGSLLGSIFYPFALSFLLPLYVYSIVLEKQERLREMCLMMGLKIRNYWIVNYLFNLMLYTCALIIVVGISLIFGFAVFTETSGFAMFLLLAGWGNAQIALSFFLSTLFQRTRTATIFTYFLVIISVVVNLILGYQLFENQSPPFFYYWYPPFAFYRGFSIVSALCGLQMCPRTLADFPWSFEPSRCIMWLFVDTVVLLVLSMYLDQVLPKEFGVPKHPLYFLQNLRDKFKSQPTKSIIDNDNDTGKETDSLLSKNNNNSDQKDGDVEEEPLDEDVIEEMNMIKEGRFDPQQTNILIKGLSKRYPNRDKPALDNLYLNIKKGEVLGLLGANGAGKTTAISLLTGLYTPTSGTALVCGLDIRTQMDDIHRLISVTPQQDYLWEDLDCVETLLFYARLKGVEKQFEMHAVEQALREVELWNFKERLVKELSGGMKRRLSIAVSIIGDSKIIFLDEPTAGLDLQQRRLLWTILNNIRKDKSIILTTHSIEEADVLSNRIICLSQGKAKCLGNQQYLKNKFGEGYSLKINIQRDHIGLVNPTELVQQFSPNFKLMESYSGYYVYTLGKNILVSELFKFMLENQQKYHITDFGVSQTSLEDVFLKILANDETIN</sequence>
<dbReference type="InterPro" id="IPR017871">
    <property type="entry name" value="ABC_transporter-like_CS"/>
</dbReference>
<keyword evidence="3" id="KW-0813">Transport</keyword>
<evidence type="ECO:0000313" key="13">
    <source>
        <dbReference type="Proteomes" id="UP000076078"/>
    </source>
</evidence>
<dbReference type="InterPro" id="IPR003593">
    <property type="entry name" value="AAA+_ATPase"/>
</dbReference>